<gene>
    <name evidence="1" type="ORF">I553_3447</name>
</gene>
<organism evidence="1">
    <name type="scientific">Mycobacterium xenopi 4042</name>
    <dbReference type="NCBI Taxonomy" id="1299334"/>
    <lineage>
        <taxon>Bacteria</taxon>
        <taxon>Bacillati</taxon>
        <taxon>Actinomycetota</taxon>
        <taxon>Actinomycetes</taxon>
        <taxon>Mycobacteriales</taxon>
        <taxon>Mycobacteriaceae</taxon>
        <taxon>Mycobacterium</taxon>
    </lineage>
</organism>
<evidence type="ECO:0000313" key="1">
    <source>
        <dbReference type="EMBL" id="EUA23959.1"/>
    </source>
</evidence>
<accession>X7ZXF5</accession>
<proteinExistence type="predicted"/>
<dbReference type="AlphaFoldDB" id="X7ZXF5"/>
<sequence length="46" mass="4993">MAEGGVALSVDAAATVEVADRITEQLRRYLRERRSEAAYIGPTTTP</sequence>
<protein>
    <submittedName>
        <fullName evidence="1">Uncharacterized protein</fullName>
    </submittedName>
</protein>
<name>X7ZXF5_MYCXE</name>
<dbReference type="EMBL" id="JAOB01000068">
    <property type="protein sequence ID" value="EUA23959.1"/>
    <property type="molecule type" value="Genomic_DNA"/>
</dbReference>
<reference evidence="1" key="1">
    <citation type="submission" date="2014-01" db="EMBL/GenBank/DDBJ databases">
        <authorList>
            <person name="Brown-Elliot B."/>
            <person name="Wallace R."/>
            <person name="Lenaerts A."/>
            <person name="Ordway D."/>
            <person name="DeGroote M.A."/>
            <person name="Parker T."/>
            <person name="Sizemore C."/>
            <person name="Tallon L.J."/>
            <person name="Sadzewicz L.K."/>
            <person name="Sengamalay N."/>
            <person name="Fraser C.M."/>
            <person name="Hine E."/>
            <person name="Shefchek K.A."/>
            <person name="Das S.P."/>
            <person name="Tettelin H."/>
        </authorList>
    </citation>
    <scope>NUCLEOTIDE SEQUENCE [LARGE SCALE GENOMIC DNA]</scope>
    <source>
        <strain evidence="1">4042</strain>
    </source>
</reference>
<dbReference type="PATRIC" id="fig|1299334.3.peg.6882"/>
<comment type="caution">
    <text evidence="1">The sequence shown here is derived from an EMBL/GenBank/DDBJ whole genome shotgun (WGS) entry which is preliminary data.</text>
</comment>